<sequence length="94" mass="10927">MFFIIAIFVSEISHSERKKSLLLAKESERVQDSLKKLDEKEIKLETSYLGLALKNDDLKKKDELIASKRTKIKKLEEQIKELEKLCPPQAPSRK</sequence>
<protein>
    <submittedName>
        <fullName evidence="2">Uncharacterized protein</fullName>
    </submittedName>
</protein>
<keyword evidence="1" id="KW-0175">Coiled coil</keyword>
<evidence type="ECO:0000256" key="1">
    <source>
        <dbReference type="SAM" id="Coils"/>
    </source>
</evidence>
<organism evidence="2 3">
    <name type="scientific">Candidatus Falkowbacteria bacterium CG11_big_fil_rev_8_21_14_0_20_39_10</name>
    <dbReference type="NCBI Taxonomy" id="1974570"/>
    <lineage>
        <taxon>Bacteria</taxon>
        <taxon>Candidatus Falkowiibacteriota</taxon>
    </lineage>
</organism>
<name>A0A2M6KAB4_9BACT</name>
<comment type="caution">
    <text evidence="2">The sequence shown here is derived from an EMBL/GenBank/DDBJ whole genome shotgun (WGS) entry which is preliminary data.</text>
</comment>
<accession>A0A2M6KAB4</accession>
<dbReference type="AlphaFoldDB" id="A0A2M6KAB4"/>
<feature type="coiled-coil region" evidence="1">
    <location>
        <begin position="23"/>
        <end position="85"/>
    </location>
</feature>
<reference evidence="2 3" key="1">
    <citation type="submission" date="2017-09" db="EMBL/GenBank/DDBJ databases">
        <title>Depth-based differentiation of microbial function through sediment-hosted aquifers and enrichment of novel symbionts in the deep terrestrial subsurface.</title>
        <authorList>
            <person name="Probst A.J."/>
            <person name="Ladd B."/>
            <person name="Jarett J.K."/>
            <person name="Geller-Mcgrath D.E."/>
            <person name="Sieber C.M."/>
            <person name="Emerson J.B."/>
            <person name="Anantharaman K."/>
            <person name="Thomas B.C."/>
            <person name="Malmstrom R."/>
            <person name="Stieglmeier M."/>
            <person name="Klingl A."/>
            <person name="Woyke T."/>
            <person name="Ryan C.M."/>
            <person name="Banfield J.F."/>
        </authorList>
    </citation>
    <scope>NUCLEOTIDE SEQUENCE [LARGE SCALE GENOMIC DNA]</scope>
    <source>
        <strain evidence="2">CG11_big_fil_rev_8_21_14_0_20_39_10</strain>
    </source>
</reference>
<evidence type="ECO:0000313" key="2">
    <source>
        <dbReference type="EMBL" id="PIR13988.1"/>
    </source>
</evidence>
<proteinExistence type="predicted"/>
<dbReference type="Proteomes" id="UP000230869">
    <property type="component" value="Unassembled WGS sequence"/>
</dbReference>
<gene>
    <name evidence="2" type="ORF">COV49_00340</name>
</gene>
<dbReference type="EMBL" id="PCWW01000008">
    <property type="protein sequence ID" value="PIR13988.1"/>
    <property type="molecule type" value="Genomic_DNA"/>
</dbReference>
<evidence type="ECO:0000313" key="3">
    <source>
        <dbReference type="Proteomes" id="UP000230869"/>
    </source>
</evidence>